<feature type="transmembrane region" description="Helical" evidence="2">
    <location>
        <begin position="14"/>
        <end position="31"/>
    </location>
</feature>
<dbReference type="Proteomes" id="UP000094056">
    <property type="component" value="Unassembled WGS sequence"/>
</dbReference>
<evidence type="ECO:0000256" key="2">
    <source>
        <dbReference type="SAM" id="Phobius"/>
    </source>
</evidence>
<reference evidence="3 4" key="1">
    <citation type="submission" date="2016-07" db="EMBL/GenBank/DDBJ databases">
        <title>Draft genome of Scalindua rubra, obtained from a brine-seawater interface in the Red Sea, sheds light on salt adaptation in anammox bacteria.</title>
        <authorList>
            <person name="Speth D.R."/>
            <person name="Lagkouvardos I."/>
            <person name="Wang Y."/>
            <person name="Qian P.-Y."/>
            <person name="Dutilh B.E."/>
            <person name="Jetten M.S."/>
        </authorList>
    </citation>
    <scope>NUCLEOTIDE SEQUENCE [LARGE SCALE GENOMIC DNA]</scope>
    <source>
        <strain evidence="3">BSI-1</strain>
    </source>
</reference>
<evidence type="ECO:0000313" key="4">
    <source>
        <dbReference type="Proteomes" id="UP000094056"/>
    </source>
</evidence>
<dbReference type="AlphaFoldDB" id="A0A1E3XCM5"/>
<dbReference type="PROSITE" id="PS51257">
    <property type="entry name" value="PROKAR_LIPOPROTEIN"/>
    <property type="match status" value="1"/>
</dbReference>
<protein>
    <recommendedName>
        <fullName evidence="5">TonB C-terminal domain-containing protein</fullName>
    </recommendedName>
</protein>
<feature type="region of interest" description="Disordered" evidence="1">
    <location>
        <begin position="107"/>
        <end position="137"/>
    </location>
</feature>
<proteinExistence type="predicted"/>
<keyword evidence="2" id="KW-0812">Transmembrane</keyword>
<keyword evidence="2" id="KW-0472">Membrane</keyword>
<feature type="region of interest" description="Disordered" evidence="1">
    <location>
        <begin position="230"/>
        <end position="269"/>
    </location>
</feature>
<feature type="compositionally biased region" description="Basic and acidic residues" evidence="1">
    <location>
        <begin position="107"/>
        <end position="124"/>
    </location>
</feature>
<evidence type="ECO:0000256" key="1">
    <source>
        <dbReference type="SAM" id="MobiDB-lite"/>
    </source>
</evidence>
<name>A0A1E3XCM5_9BACT</name>
<gene>
    <name evidence="3" type="ORF">SCARUB_01518</name>
</gene>
<dbReference type="EMBL" id="MAYW01000031">
    <property type="protein sequence ID" value="ODS33338.1"/>
    <property type="molecule type" value="Genomic_DNA"/>
</dbReference>
<accession>A0A1E3XCM5</accession>
<comment type="caution">
    <text evidence="3">The sequence shown here is derived from an EMBL/GenBank/DDBJ whole genome shotgun (WGS) entry which is preliminary data.</text>
</comment>
<evidence type="ECO:0000313" key="3">
    <source>
        <dbReference type="EMBL" id="ODS33338.1"/>
    </source>
</evidence>
<organism evidence="3 4">
    <name type="scientific">Candidatus Scalindua rubra</name>
    <dbReference type="NCBI Taxonomy" id="1872076"/>
    <lineage>
        <taxon>Bacteria</taxon>
        <taxon>Pseudomonadati</taxon>
        <taxon>Planctomycetota</taxon>
        <taxon>Candidatus Brocadiia</taxon>
        <taxon>Candidatus Brocadiales</taxon>
        <taxon>Candidatus Scalinduaceae</taxon>
        <taxon>Candidatus Scalindua</taxon>
    </lineage>
</organism>
<keyword evidence="2" id="KW-1133">Transmembrane helix</keyword>
<evidence type="ECO:0008006" key="5">
    <source>
        <dbReference type="Google" id="ProtNLM"/>
    </source>
</evidence>
<sequence>MYPKPHTIYESRTVFAYFLTISCILHLIFIFSTSSLSRILKPELNLKDYTSGKDKYVIEIELESGMEKEKSIEAEKELMKEKEEEEIEENLPEEKRQLFVDTSDKVVDEEPQADTDRVGEKGSIARDMYNEEDNVNDEPRLESDFELPGEVPDVLASVEPQDAGFPMEALYGEATESATGAVPKPLIEEEIIDSLSDENNNEMMSASNEVETFNELQDVPVVQDAKLDDVKDTSSQALNRPHSPASLLPQGSSGASSSGGTGQAEDNDDILSSTLDSEVVILEDKSFENKETETEVVEESTDEITESVEEYTKMASIPMTKMKEIVEGSRDSISNESQGVNVPAGDDVPFFEDNISNAPLPGKESFNIKKHEYAPYYKHIRDKVRLYWLLQYGTDASINQVTEDYKPIIVTFKVLPAGRIVDVIIIDSAGNELLASKIRISIQNTILNKFPEYIDEKYINVRFSYYFF</sequence>